<evidence type="ECO:0000313" key="1">
    <source>
        <dbReference type="EMBL" id="KEQ05632.1"/>
    </source>
</evidence>
<dbReference type="RefSeq" id="WP_037190028.1">
    <property type="nucleotide sequence ID" value="NZ_JOKJ01000019.1"/>
</dbReference>
<keyword evidence="2" id="KW-1185">Reference proteome</keyword>
<evidence type="ECO:0000313" key="2">
    <source>
        <dbReference type="Proteomes" id="UP000052167"/>
    </source>
</evidence>
<accession>A0A922NZ98</accession>
<dbReference type="AlphaFoldDB" id="A0A922NZ98"/>
<comment type="caution">
    <text evidence="1">The sequence shown here is derived from an EMBL/GenBank/DDBJ whole genome shotgun (WGS) entry which is preliminary data.</text>
</comment>
<gene>
    <name evidence="1" type="ORF">GV68_08875</name>
</gene>
<protein>
    <submittedName>
        <fullName evidence="1">Uncharacterized protein</fullName>
    </submittedName>
</protein>
<dbReference type="EMBL" id="JOKJ01000019">
    <property type="protein sequence ID" value="KEQ05632.1"/>
    <property type="molecule type" value="Genomic_DNA"/>
</dbReference>
<dbReference type="Proteomes" id="UP000052167">
    <property type="component" value="Unassembled WGS sequence"/>
</dbReference>
<proteinExistence type="predicted"/>
<organism evidence="1 2">
    <name type="scientific">Pseudorhizobium pelagicum</name>
    <dbReference type="NCBI Taxonomy" id="1509405"/>
    <lineage>
        <taxon>Bacteria</taxon>
        <taxon>Pseudomonadati</taxon>
        <taxon>Pseudomonadota</taxon>
        <taxon>Alphaproteobacteria</taxon>
        <taxon>Hyphomicrobiales</taxon>
        <taxon>Rhizobiaceae</taxon>
        <taxon>Rhizobium/Agrobacterium group</taxon>
        <taxon>Pseudorhizobium</taxon>
    </lineage>
</organism>
<name>A0A922NZ98_9HYPH</name>
<sequence>MSRFYKVTKRIYSNDLKVTEHPDGNWVKREEYEQLKQRCAELDEIADTAFKYNHSSAQCLRAWRKLQQLRKEQE</sequence>
<reference evidence="1 2" key="1">
    <citation type="submission" date="2014-06" db="EMBL/GenBank/DDBJ databases">
        <title>Rhizobium pelagicum/R2-400B4.</title>
        <authorList>
            <person name="Kimes N.E."/>
            <person name="Lopez-Perez M."/>
        </authorList>
    </citation>
    <scope>NUCLEOTIDE SEQUENCE [LARGE SCALE GENOMIC DNA]</scope>
    <source>
        <strain evidence="1 2">R2-400B4</strain>
    </source>
</reference>